<protein>
    <submittedName>
        <fullName evidence="1">Uncharacterized protein</fullName>
    </submittedName>
</protein>
<name>A0ACC0V442_9HYPO</name>
<dbReference type="Proteomes" id="UP001163324">
    <property type="component" value="Chromosome 4"/>
</dbReference>
<reference evidence="1" key="1">
    <citation type="submission" date="2022-10" db="EMBL/GenBank/DDBJ databases">
        <title>Complete Genome of Trichothecium roseum strain YXFP-22015, a Plant Pathogen Isolated from Citrus.</title>
        <authorList>
            <person name="Wang Y."/>
            <person name="Zhu L."/>
        </authorList>
    </citation>
    <scope>NUCLEOTIDE SEQUENCE</scope>
    <source>
        <strain evidence="1">YXFP-22015</strain>
    </source>
</reference>
<keyword evidence="2" id="KW-1185">Reference proteome</keyword>
<organism evidence="1 2">
    <name type="scientific">Trichothecium roseum</name>
    <dbReference type="NCBI Taxonomy" id="47278"/>
    <lineage>
        <taxon>Eukaryota</taxon>
        <taxon>Fungi</taxon>
        <taxon>Dikarya</taxon>
        <taxon>Ascomycota</taxon>
        <taxon>Pezizomycotina</taxon>
        <taxon>Sordariomycetes</taxon>
        <taxon>Hypocreomycetidae</taxon>
        <taxon>Hypocreales</taxon>
        <taxon>Hypocreales incertae sedis</taxon>
        <taxon>Trichothecium</taxon>
    </lineage>
</organism>
<dbReference type="EMBL" id="CM047943">
    <property type="protein sequence ID" value="KAI9900541.1"/>
    <property type="molecule type" value="Genomic_DNA"/>
</dbReference>
<comment type="caution">
    <text evidence="1">The sequence shown here is derived from an EMBL/GenBank/DDBJ whole genome shotgun (WGS) entry which is preliminary data.</text>
</comment>
<proteinExistence type="predicted"/>
<evidence type="ECO:0000313" key="2">
    <source>
        <dbReference type="Proteomes" id="UP001163324"/>
    </source>
</evidence>
<gene>
    <name evidence="1" type="ORF">N3K66_004803</name>
</gene>
<accession>A0ACC0V442</accession>
<sequence>MSHLLWKYYWENDVDRFRHLLAPAGHVSQNLSKSPGIGNSGAYLGGSPGAAGGSPRGAPKSRKTSGYTPSGKAKDSHTAIGRNDINARDHAGLTILLRAASSTDSNVHAFVQALINHPAIDIHVKDFESGWNALHRSLYAGNVSIARMLLEKEREYLSSHSMSNVSKAGLLIKTKDNEGQSPFDLYNSTIAQRSLHIVPHIEDSDSDSESGDDVASRSYRTPRFSPAIRLETEGDELYAFGSNKNLSLGVGDEDDRQFPEKVHIARPESLVQRLYKEFLEKQGNTKSGGSPSADDIPALVRNRPLVIQDVIMSKLHSAIITTDPVSNLYISGVGRGGRLGLGDENTQFRFTPVQGPLADRKIHQVALGQNHTLAVADNGELWAWGLNTDSQLGFVLPPPSRPDEEPMCVTPRQVFGSLKKELISGVAASAIHSVAHTGSSLFCWGRNVGQLALMDADSRSLDIQQTPRRVAASLLSAPILMVSAIDKATSCLLSNHTVWVFANYGYNQVKFPIPDAFANYNIGSSFSNHYDPRRREIHYITSSGDTIAAVTGAGDLFTMQLNISSDAGQPAGSTTNPVKIKSALTPPRCIWDSRKDGVASVNVGEHGSVIICTESGAVWKRVKRAKGKSMNSGTASSGAKRKDFKFERVPYITNCVAARGSPFGACAAIRQNSKVMSEQMFVAAQSIWDDIGSLLSLQSFDALKFANTDGKALKAWAAATIRGQQPGSTAHRLLQSMDIETDLKHWLETDPSIHENKDMIVWTSSAPEIKIPVHSWILAARSPTLRNALSVFRKTGHAPDSETFDLSIGDLGTELMFVDVDIYTMLNVVVCAYQDAILPVWRFTREAPAQAFRFRQVRIEVMKLATKLQLPQLETAARLQTSIERSLNVDFQQAITDPRFFEDGDVSLELDGEEVTVHSQLLCQRCPFFKGMFFGRSGGQWLSERRGLINAEERMTVDLSHMNPEAFDYVLKFLYADVGSEIFDDVVSSSIDDFSELVLDIMGIANELMLDRLSQICQSLIGKFVTTRNIAVLLNEISPCAVTDFKNTGLEYICLQLESMLENNLLDGLDEDLMYELDEVVRGNQLARFPFAKSGRSEQFLHELDLRLAEDIEEERRIRVKEMAYKVMQKEEDKKLSSSYKTKFGSLDELASPSPTGDKSRRRSRIGHNEPFSPTLRPQTSQADLIFDMDDEDPLNVGTSSMPLASNARREGKDVMDEPIPKLPKEWSLTKSKGLDVSHASPMDSPYDSISASPQLGTSMNLGEGTAQEKAAKNHQRPPWASSALPTTKLDLRDIMTEANSGSSALISGIAEQMTKQSYSGGPPPPAGSGKSQPRMSQKERKKQMQLHAESEAAEQASKSKQVPWEKVESGGSRPAPWKANIPAAAAGPLKVSLPDSMRRSESPASPAVAAAARAGAKPLVASETGGAGSSRTRTASPDTRFPGQGRTSSSPAVPCASEARSKQQQQQQQQQQNRKPMVPHSKSYVTTTTTTPRGAEAEALLGASMADIIAHEKRERELVREAVAKRSLQEIQQEQEFQDWWDQESRRVQEEEEARRSAKDARSKDAKRGRRGRGGGGGVGGGGRGGGGGGGGGAGKQPQNNQERTPANKQGNALSGTASRGGGTPARGRGNRGRGRKAQV</sequence>
<evidence type="ECO:0000313" key="1">
    <source>
        <dbReference type="EMBL" id="KAI9900541.1"/>
    </source>
</evidence>